<evidence type="ECO:0000313" key="3">
    <source>
        <dbReference type="Proteomes" id="UP001595872"/>
    </source>
</evidence>
<dbReference type="Proteomes" id="UP001595872">
    <property type="component" value="Unassembled WGS sequence"/>
</dbReference>
<feature type="region of interest" description="Disordered" evidence="1">
    <location>
        <begin position="1"/>
        <end position="30"/>
    </location>
</feature>
<dbReference type="RefSeq" id="WP_378263458.1">
    <property type="nucleotide sequence ID" value="NZ_JBHSIT010000014.1"/>
</dbReference>
<accession>A0ABV9UAP2</accession>
<feature type="compositionally biased region" description="Basic residues" evidence="1">
    <location>
        <begin position="11"/>
        <end position="21"/>
    </location>
</feature>
<evidence type="ECO:0000313" key="2">
    <source>
        <dbReference type="EMBL" id="MFC4912988.1"/>
    </source>
</evidence>
<reference evidence="3" key="1">
    <citation type="journal article" date="2019" name="Int. J. Syst. Evol. Microbiol.">
        <title>The Global Catalogue of Microorganisms (GCM) 10K type strain sequencing project: providing services to taxonomists for standard genome sequencing and annotation.</title>
        <authorList>
            <consortium name="The Broad Institute Genomics Platform"/>
            <consortium name="The Broad Institute Genome Sequencing Center for Infectious Disease"/>
            <person name="Wu L."/>
            <person name="Ma J."/>
        </authorList>
    </citation>
    <scope>NUCLEOTIDE SEQUENCE [LARGE SCALE GENOMIC DNA]</scope>
    <source>
        <strain evidence="3">KLKA75</strain>
    </source>
</reference>
<protein>
    <submittedName>
        <fullName evidence="2">Uncharacterized protein</fullName>
    </submittedName>
</protein>
<sequence length="55" mass="5901">MGATSVEESLKKRRERKRRIGGGRSGPSLEQIRKMLKGLADKAAAEGGASDVGRF</sequence>
<comment type="caution">
    <text evidence="2">The sequence shown here is derived from an EMBL/GenBank/DDBJ whole genome shotgun (WGS) entry which is preliminary data.</text>
</comment>
<keyword evidence="3" id="KW-1185">Reference proteome</keyword>
<organism evidence="2 3">
    <name type="scientific">Actinomadura gamaensis</name>
    <dbReference type="NCBI Taxonomy" id="1763541"/>
    <lineage>
        <taxon>Bacteria</taxon>
        <taxon>Bacillati</taxon>
        <taxon>Actinomycetota</taxon>
        <taxon>Actinomycetes</taxon>
        <taxon>Streptosporangiales</taxon>
        <taxon>Thermomonosporaceae</taxon>
        <taxon>Actinomadura</taxon>
    </lineage>
</organism>
<gene>
    <name evidence="2" type="ORF">ACFPCY_37205</name>
</gene>
<evidence type="ECO:0000256" key="1">
    <source>
        <dbReference type="SAM" id="MobiDB-lite"/>
    </source>
</evidence>
<name>A0ABV9UAP2_9ACTN</name>
<proteinExistence type="predicted"/>
<dbReference type="EMBL" id="JBHSIT010000014">
    <property type="protein sequence ID" value="MFC4912988.1"/>
    <property type="molecule type" value="Genomic_DNA"/>
</dbReference>